<organism evidence="2 3">
    <name type="scientific">Paractinoplanes bogorensis</name>
    <dbReference type="NCBI Taxonomy" id="1610840"/>
    <lineage>
        <taxon>Bacteria</taxon>
        <taxon>Bacillati</taxon>
        <taxon>Actinomycetota</taxon>
        <taxon>Actinomycetes</taxon>
        <taxon>Micromonosporales</taxon>
        <taxon>Micromonosporaceae</taxon>
        <taxon>Paractinoplanes</taxon>
    </lineage>
</organism>
<dbReference type="RefSeq" id="WP_215790328.1">
    <property type="nucleotide sequence ID" value="NZ_JAHKKG010000007.1"/>
</dbReference>
<keyword evidence="3" id="KW-1185">Reference proteome</keyword>
<evidence type="ECO:0000313" key="3">
    <source>
        <dbReference type="Proteomes" id="UP001519654"/>
    </source>
</evidence>
<gene>
    <name evidence="2" type="ORF">KOI35_24240</name>
</gene>
<reference evidence="2 3" key="1">
    <citation type="submission" date="2021-06" db="EMBL/GenBank/DDBJ databases">
        <title>Actinoplanes lichenicola sp. nov., and Actinoplanes ovalisporus sp. nov., isolated from lichen in Thailand.</title>
        <authorList>
            <person name="Saeng-In P."/>
            <person name="Kanchanasin P."/>
            <person name="Yuki M."/>
            <person name="Kudo T."/>
            <person name="Ohkuma M."/>
            <person name="Phongsopitanun W."/>
            <person name="Tanasupawat S."/>
        </authorList>
    </citation>
    <scope>NUCLEOTIDE SEQUENCE [LARGE SCALE GENOMIC DNA]</scope>
    <source>
        <strain evidence="2 3">NBRC 110975</strain>
    </source>
</reference>
<accession>A0ABS5YTD4</accession>
<dbReference type="Proteomes" id="UP001519654">
    <property type="component" value="Unassembled WGS sequence"/>
</dbReference>
<feature type="region of interest" description="Disordered" evidence="1">
    <location>
        <begin position="298"/>
        <end position="332"/>
    </location>
</feature>
<comment type="caution">
    <text evidence="2">The sequence shown here is derived from an EMBL/GenBank/DDBJ whole genome shotgun (WGS) entry which is preliminary data.</text>
</comment>
<evidence type="ECO:0000256" key="1">
    <source>
        <dbReference type="SAM" id="MobiDB-lite"/>
    </source>
</evidence>
<evidence type="ECO:0000313" key="2">
    <source>
        <dbReference type="EMBL" id="MBU2666623.1"/>
    </source>
</evidence>
<protein>
    <submittedName>
        <fullName evidence="2">Uncharacterized protein</fullName>
    </submittedName>
</protein>
<proteinExistence type="predicted"/>
<name>A0ABS5YTD4_9ACTN</name>
<dbReference type="EMBL" id="JAHKKG010000007">
    <property type="protein sequence ID" value="MBU2666623.1"/>
    <property type="molecule type" value="Genomic_DNA"/>
</dbReference>
<sequence>MVKAAVSKCKAQLAEAVGKAILASGKKAIKAIGKFLTGRLNVLLSLGELMEFARSEIAGLLALPGAATGQLDTSVSVRPGRVMSYAEAVRLPTAKPNGGAMPGCSRLPAASWPPAGLPSMSLCVQSTDADLNGNGRPDRLLTWRPTWGSPGVELDRKSIGAVAYLDDGSFRRLAVPTTGWTDVDTMDSFDMDGVVHLGADARAQVLMIDIIGSSTLHHTVLGLDKRGDLRPVDEGGRLADVMSGGAAAYGSAWGCVRSRGRPLFVQAGWSRDVTKVNPPVPWSRTFYSYEGSTLTRVGGDSGTAKPGGYPATGSTCSNPAPAGRGPEIGAVR</sequence>